<organism evidence="1 2">
    <name type="scientific">Lindgomyces ingoldianus</name>
    <dbReference type="NCBI Taxonomy" id="673940"/>
    <lineage>
        <taxon>Eukaryota</taxon>
        <taxon>Fungi</taxon>
        <taxon>Dikarya</taxon>
        <taxon>Ascomycota</taxon>
        <taxon>Pezizomycotina</taxon>
        <taxon>Dothideomycetes</taxon>
        <taxon>Pleosporomycetidae</taxon>
        <taxon>Pleosporales</taxon>
        <taxon>Lindgomycetaceae</taxon>
        <taxon>Lindgomyces</taxon>
    </lineage>
</organism>
<evidence type="ECO:0000313" key="1">
    <source>
        <dbReference type="EMBL" id="KAF2470802.1"/>
    </source>
</evidence>
<comment type="caution">
    <text evidence="1">The sequence shown here is derived from an EMBL/GenBank/DDBJ whole genome shotgun (WGS) entry which is preliminary data.</text>
</comment>
<accession>A0ACB6QWZ4</accession>
<keyword evidence="2" id="KW-1185">Reference proteome</keyword>
<dbReference type="EMBL" id="MU003507">
    <property type="protein sequence ID" value="KAF2470802.1"/>
    <property type="molecule type" value="Genomic_DNA"/>
</dbReference>
<reference evidence="1" key="1">
    <citation type="journal article" date="2020" name="Stud. Mycol.">
        <title>101 Dothideomycetes genomes: a test case for predicting lifestyles and emergence of pathogens.</title>
        <authorList>
            <person name="Haridas S."/>
            <person name="Albert R."/>
            <person name="Binder M."/>
            <person name="Bloem J."/>
            <person name="Labutti K."/>
            <person name="Salamov A."/>
            <person name="Andreopoulos B."/>
            <person name="Baker S."/>
            <person name="Barry K."/>
            <person name="Bills G."/>
            <person name="Bluhm B."/>
            <person name="Cannon C."/>
            <person name="Castanera R."/>
            <person name="Culley D."/>
            <person name="Daum C."/>
            <person name="Ezra D."/>
            <person name="Gonzalez J."/>
            <person name="Henrissat B."/>
            <person name="Kuo A."/>
            <person name="Liang C."/>
            <person name="Lipzen A."/>
            <person name="Lutzoni F."/>
            <person name="Magnuson J."/>
            <person name="Mondo S."/>
            <person name="Nolan M."/>
            <person name="Ohm R."/>
            <person name="Pangilinan J."/>
            <person name="Park H.-J."/>
            <person name="Ramirez L."/>
            <person name="Alfaro M."/>
            <person name="Sun H."/>
            <person name="Tritt A."/>
            <person name="Yoshinaga Y."/>
            <person name="Zwiers L.-H."/>
            <person name="Turgeon B."/>
            <person name="Goodwin S."/>
            <person name="Spatafora J."/>
            <person name="Crous P."/>
            <person name="Grigoriev I."/>
        </authorList>
    </citation>
    <scope>NUCLEOTIDE SEQUENCE</scope>
    <source>
        <strain evidence="1">ATCC 200398</strain>
    </source>
</reference>
<sequence>MSPSALTTPQDKAKRKESPKHVNFSRGHSVVIIPPEMETWANSSPPSSPTPEREIWAKKNVDDELAALGSASGLAEPVETVADQKKSPQKPPPKQTFGDILGKVGASEPVGEPPKPKRRASNQWQSAIAGIMEKGKTRLSEKPKIVTERTHHGPNPFNQAMSMGNQEIGIIPHPVGTSGRPPKKASSQPPSSKDPDKNPTSTSPARTPTRKPIPPPKKAYLSSPTLLPTPPSFSTSPNRNISGPPQLPPHLKPAQGFSRSEEALSLPPRSPFQRNAFPSPEIHPLRGNPVTPPQSQTLLSSEPSEPSPPTSTHSLPHYSSNVHEHQTLDFSDFVPTEQMATMTGLDEEERERKAAQRSTRLKDRAKRFSKMVVDKGVERMDKKNGSGF</sequence>
<gene>
    <name evidence="1" type="ORF">BDR25DRAFT_343031</name>
</gene>
<evidence type="ECO:0000313" key="2">
    <source>
        <dbReference type="Proteomes" id="UP000799755"/>
    </source>
</evidence>
<proteinExistence type="predicted"/>
<dbReference type="Proteomes" id="UP000799755">
    <property type="component" value="Unassembled WGS sequence"/>
</dbReference>
<name>A0ACB6QWZ4_9PLEO</name>
<protein>
    <submittedName>
        <fullName evidence="1">Uncharacterized protein</fullName>
    </submittedName>
</protein>